<dbReference type="RefSeq" id="XP_014149520.1">
    <property type="nucleotide sequence ID" value="XM_014294045.1"/>
</dbReference>
<evidence type="ECO:0000256" key="6">
    <source>
        <dbReference type="ARBA" id="ARBA00022723"/>
    </source>
</evidence>
<dbReference type="Pfam" id="PF09202">
    <property type="entry name" value="Rio2_N"/>
    <property type="match status" value="1"/>
</dbReference>
<evidence type="ECO:0000256" key="8">
    <source>
        <dbReference type="ARBA" id="ARBA00022777"/>
    </source>
</evidence>
<dbReference type="Gene3D" id="1.10.10.10">
    <property type="entry name" value="Winged helix-like DNA-binding domain superfamily/Winged helix DNA-binding domain"/>
    <property type="match status" value="1"/>
</dbReference>
<evidence type="ECO:0000256" key="3">
    <source>
        <dbReference type="ARBA" id="ARBA00012513"/>
    </source>
</evidence>
<dbReference type="Proteomes" id="UP000054560">
    <property type="component" value="Unassembled WGS sequence"/>
</dbReference>
<dbReference type="InterPro" id="IPR015285">
    <property type="entry name" value="RIO2_wHTH_N"/>
</dbReference>
<dbReference type="InterPro" id="IPR036388">
    <property type="entry name" value="WH-like_DNA-bd_sf"/>
</dbReference>
<comment type="cofactor">
    <cofactor evidence="1">
        <name>Mg(2+)</name>
        <dbReference type="ChEBI" id="CHEBI:18420"/>
    </cofactor>
</comment>
<dbReference type="SUPFAM" id="SSF56112">
    <property type="entry name" value="Protein kinase-like (PK-like)"/>
    <property type="match status" value="1"/>
</dbReference>
<dbReference type="InterPro" id="IPR030484">
    <property type="entry name" value="Rio2"/>
</dbReference>
<dbReference type="Gene3D" id="1.10.510.10">
    <property type="entry name" value="Transferase(Phosphotransferase) domain 1"/>
    <property type="match status" value="1"/>
</dbReference>
<feature type="compositionally biased region" description="Acidic residues" evidence="13">
    <location>
        <begin position="302"/>
        <end position="325"/>
    </location>
</feature>
<feature type="compositionally biased region" description="Basic residues" evidence="13">
    <location>
        <begin position="521"/>
        <end position="534"/>
    </location>
</feature>
<evidence type="ECO:0000256" key="1">
    <source>
        <dbReference type="ARBA" id="ARBA00001946"/>
    </source>
</evidence>
<dbReference type="AlphaFoldDB" id="A0A0L0FHX5"/>
<dbReference type="GO" id="GO:0004674">
    <property type="term" value="F:protein serine/threonine kinase activity"/>
    <property type="evidence" value="ECO:0007669"/>
    <property type="project" value="UniProtKB-KW"/>
</dbReference>
<evidence type="ECO:0000259" key="14">
    <source>
        <dbReference type="SMART" id="SM00090"/>
    </source>
</evidence>
<feature type="compositionally biased region" description="Basic and acidic residues" evidence="13">
    <location>
        <begin position="506"/>
        <end position="520"/>
    </location>
</feature>
<dbReference type="GO" id="GO:0030490">
    <property type="term" value="P:maturation of SSU-rRNA"/>
    <property type="evidence" value="ECO:0007669"/>
    <property type="project" value="TreeGrafter"/>
</dbReference>
<evidence type="ECO:0000313" key="16">
    <source>
        <dbReference type="Proteomes" id="UP000054560"/>
    </source>
</evidence>
<dbReference type="InterPro" id="IPR000687">
    <property type="entry name" value="RIO_kinase"/>
</dbReference>
<dbReference type="PANTHER" id="PTHR45852">
    <property type="entry name" value="SER/THR-PROTEIN KINASE RIO2"/>
    <property type="match status" value="1"/>
</dbReference>
<dbReference type="FunFam" id="1.10.510.10:FF:000307">
    <property type="entry name" value="Serine/threonine-protein kinase RIO2"/>
    <property type="match status" value="1"/>
</dbReference>
<evidence type="ECO:0000256" key="5">
    <source>
        <dbReference type="ARBA" id="ARBA00022679"/>
    </source>
</evidence>
<dbReference type="PANTHER" id="PTHR45852:SF1">
    <property type="entry name" value="SERINE_THREONINE-PROTEIN KINASE RIO2"/>
    <property type="match status" value="1"/>
</dbReference>
<accession>A0A0L0FHX5</accession>
<comment type="catalytic activity">
    <reaction evidence="12">
        <text>L-seryl-[protein] + ATP = O-phospho-L-seryl-[protein] + ADP + H(+)</text>
        <dbReference type="Rhea" id="RHEA:17989"/>
        <dbReference type="Rhea" id="RHEA-COMP:9863"/>
        <dbReference type="Rhea" id="RHEA-COMP:11604"/>
        <dbReference type="ChEBI" id="CHEBI:15378"/>
        <dbReference type="ChEBI" id="CHEBI:29999"/>
        <dbReference type="ChEBI" id="CHEBI:30616"/>
        <dbReference type="ChEBI" id="CHEBI:83421"/>
        <dbReference type="ChEBI" id="CHEBI:456216"/>
        <dbReference type="EC" id="2.7.11.1"/>
    </reaction>
</comment>
<comment type="catalytic activity">
    <reaction evidence="11">
        <text>L-threonyl-[protein] + ATP = O-phospho-L-threonyl-[protein] + ADP + H(+)</text>
        <dbReference type="Rhea" id="RHEA:46608"/>
        <dbReference type="Rhea" id="RHEA-COMP:11060"/>
        <dbReference type="Rhea" id="RHEA-COMP:11605"/>
        <dbReference type="ChEBI" id="CHEBI:15378"/>
        <dbReference type="ChEBI" id="CHEBI:30013"/>
        <dbReference type="ChEBI" id="CHEBI:30616"/>
        <dbReference type="ChEBI" id="CHEBI:61977"/>
        <dbReference type="ChEBI" id="CHEBI:456216"/>
        <dbReference type="EC" id="2.7.11.1"/>
    </reaction>
</comment>
<keyword evidence="4" id="KW-0723">Serine/threonine-protein kinase</keyword>
<gene>
    <name evidence="15" type="ORF">SARC_11862</name>
</gene>
<feature type="domain" description="RIO kinase" evidence="14">
    <location>
        <begin position="39"/>
        <end position="265"/>
    </location>
</feature>
<reference evidence="15 16" key="1">
    <citation type="submission" date="2011-02" db="EMBL/GenBank/DDBJ databases">
        <title>The Genome Sequence of Sphaeroforma arctica JP610.</title>
        <authorList>
            <consortium name="The Broad Institute Genome Sequencing Platform"/>
            <person name="Russ C."/>
            <person name="Cuomo C."/>
            <person name="Young S.K."/>
            <person name="Zeng Q."/>
            <person name="Gargeya S."/>
            <person name="Alvarado L."/>
            <person name="Berlin A."/>
            <person name="Chapman S.B."/>
            <person name="Chen Z."/>
            <person name="Freedman E."/>
            <person name="Gellesch M."/>
            <person name="Goldberg J."/>
            <person name="Griggs A."/>
            <person name="Gujja S."/>
            <person name="Heilman E."/>
            <person name="Heiman D."/>
            <person name="Howarth C."/>
            <person name="Mehta T."/>
            <person name="Neiman D."/>
            <person name="Pearson M."/>
            <person name="Roberts A."/>
            <person name="Saif S."/>
            <person name="Shea T."/>
            <person name="Shenoy N."/>
            <person name="Sisk P."/>
            <person name="Stolte C."/>
            <person name="Sykes S."/>
            <person name="White J."/>
            <person name="Yandava C."/>
            <person name="Burger G."/>
            <person name="Gray M.W."/>
            <person name="Holland P.W.H."/>
            <person name="King N."/>
            <person name="Lang F.B.F."/>
            <person name="Roger A.J."/>
            <person name="Ruiz-Trillo I."/>
            <person name="Haas B."/>
            <person name="Nusbaum C."/>
            <person name="Birren B."/>
        </authorList>
    </citation>
    <scope>NUCLEOTIDE SEQUENCE [LARGE SCALE GENOMIC DNA]</scope>
    <source>
        <strain evidence="15 16">JP610</strain>
    </source>
</reference>
<dbReference type="STRING" id="667725.A0A0L0FHX5"/>
<dbReference type="Gene3D" id="3.30.200.20">
    <property type="entry name" value="Phosphorylase Kinase, domain 1"/>
    <property type="match status" value="1"/>
</dbReference>
<keyword evidence="9" id="KW-0067">ATP-binding</keyword>
<evidence type="ECO:0000256" key="13">
    <source>
        <dbReference type="SAM" id="MobiDB-lite"/>
    </source>
</evidence>
<dbReference type="InterPro" id="IPR036390">
    <property type="entry name" value="WH_DNA-bd_sf"/>
</dbReference>
<evidence type="ECO:0000256" key="7">
    <source>
        <dbReference type="ARBA" id="ARBA00022741"/>
    </source>
</evidence>
<proteinExistence type="inferred from homology"/>
<evidence type="ECO:0000256" key="9">
    <source>
        <dbReference type="ARBA" id="ARBA00022840"/>
    </source>
</evidence>
<dbReference type="OrthoDB" id="10258631at2759"/>
<keyword evidence="7" id="KW-0547">Nucleotide-binding</keyword>
<evidence type="ECO:0000256" key="11">
    <source>
        <dbReference type="ARBA" id="ARBA00047899"/>
    </source>
</evidence>
<keyword evidence="8 15" id="KW-0418">Kinase</keyword>
<dbReference type="EC" id="2.7.11.1" evidence="3"/>
<dbReference type="InterPro" id="IPR018935">
    <property type="entry name" value="RIO_kinase_CS"/>
</dbReference>
<feature type="compositionally biased region" description="Basic and acidic residues" evidence="13">
    <location>
        <begin position="535"/>
        <end position="549"/>
    </location>
</feature>
<organism evidence="15 16">
    <name type="scientific">Sphaeroforma arctica JP610</name>
    <dbReference type="NCBI Taxonomy" id="667725"/>
    <lineage>
        <taxon>Eukaryota</taxon>
        <taxon>Ichthyosporea</taxon>
        <taxon>Ichthyophonida</taxon>
        <taxon>Sphaeroforma</taxon>
    </lineage>
</organism>
<feature type="region of interest" description="Disordered" evidence="13">
    <location>
        <begin position="297"/>
        <end position="336"/>
    </location>
</feature>
<dbReference type="GO" id="GO:0030688">
    <property type="term" value="C:preribosome, small subunit precursor"/>
    <property type="evidence" value="ECO:0007669"/>
    <property type="project" value="TreeGrafter"/>
</dbReference>
<evidence type="ECO:0000256" key="12">
    <source>
        <dbReference type="ARBA" id="ARBA00048679"/>
    </source>
</evidence>
<dbReference type="CDD" id="cd05144">
    <property type="entry name" value="RIO2_C"/>
    <property type="match status" value="1"/>
</dbReference>
<evidence type="ECO:0000256" key="2">
    <source>
        <dbReference type="ARBA" id="ARBA00009196"/>
    </source>
</evidence>
<dbReference type="eggNOG" id="KOG2268">
    <property type="taxonomic scope" value="Eukaryota"/>
</dbReference>
<keyword evidence="10" id="KW-0460">Magnesium</keyword>
<sequence length="549" mass="61163">MRNHEVVPPSLVASISGLSGSLVFKLLKDLTRHKLISYETTVYTGYRLTYHGYDCLSLKAMTNRGSLCSVGNQIGVGKESDIYVVADANEIQHALKFQRLGRTSFRAIKSKRDYLKGRSGGSWLYLSRLAAQKEYAFMTALYEAGFPVPKPVDQNRHAIVMELCAGYPLHQIHDLKNTAKSYDSLMALLLRLGNSGLIHGDFNEFNVMCDDDDVMTLIDFPQMVSTDHSNAQWYFERDVEGVRDFFKRRFGFESDTYVKFSDIKRDGHLDNLVEASGFTKVKQRELEALMQTISVSDNEAAITDDSESEEVDSTEDEDVEDDETDDSHTSKPAQEQIVINTIEIDANGKIVRRIVEQRTHGMAQKGTDTDTPTAESDRSTEVEGGAGHAEEEDIHTPTGIVQLQRGTYADSLETPTESTHSTDRISGAGVQDGSHTDEATRDATNKDTGDATDEDTGDGTDEDAMDGAEDSVAQNTNKEHRPFRDQQMAKPSHQSRPKATKTKILTAEEIRKQVAKEVTKKFKPKSKKANHQTAHKKDVRDNIKHGGEL</sequence>
<comment type="similarity">
    <text evidence="2">Belongs to the protein kinase superfamily. RIO-type Ser/Thr kinase family.</text>
</comment>
<feature type="region of interest" description="Disordered" evidence="13">
    <location>
        <begin position="358"/>
        <end position="549"/>
    </location>
</feature>
<keyword evidence="5" id="KW-0808">Transferase</keyword>
<evidence type="ECO:0000256" key="4">
    <source>
        <dbReference type="ARBA" id="ARBA00022527"/>
    </source>
</evidence>
<dbReference type="FunFam" id="3.30.200.20:FF:000052">
    <property type="entry name" value="Serine/threonine-protein kinase RIO2"/>
    <property type="match status" value="1"/>
</dbReference>
<dbReference type="SMART" id="SM00090">
    <property type="entry name" value="RIO"/>
    <property type="match status" value="1"/>
</dbReference>
<dbReference type="SUPFAM" id="SSF46785">
    <property type="entry name" value="Winged helix' DNA-binding domain"/>
    <property type="match status" value="1"/>
</dbReference>
<dbReference type="InterPro" id="IPR011009">
    <property type="entry name" value="Kinase-like_dom_sf"/>
</dbReference>
<dbReference type="GO" id="GO:0046872">
    <property type="term" value="F:metal ion binding"/>
    <property type="evidence" value="ECO:0007669"/>
    <property type="project" value="UniProtKB-KW"/>
</dbReference>
<name>A0A0L0FHX5_9EUKA</name>
<keyword evidence="16" id="KW-1185">Reference proteome</keyword>
<dbReference type="GeneID" id="25912366"/>
<evidence type="ECO:0000256" key="10">
    <source>
        <dbReference type="ARBA" id="ARBA00022842"/>
    </source>
</evidence>
<protein>
    <recommendedName>
        <fullName evidence="3">non-specific serine/threonine protein kinase</fullName>
        <ecNumber evidence="3">2.7.11.1</ecNumber>
    </recommendedName>
</protein>
<dbReference type="PROSITE" id="PS01245">
    <property type="entry name" value="RIO1"/>
    <property type="match status" value="1"/>
</dbReference>
<dbReference type="Pfam" id="PF01163">
    <property type="entry name" value="RIO1"/>
    <property type="match status" value="1"/>
</dbReference>
<dbReference type="InterPro" id="IPR018934">
    <property type="entry name" value="RIO_dom"/>
</dbReference>
<feature type="compositionally biased region" description="Basic and acidic residues" evidence="13">
    <location>
        <begin position="434"/>
        <end position="449"/>
    </location>
</feature>
<keyword evidence="6" id="KW-0479">Metal-binding</keyword>
<dbReference type="GO" id="GO:0005829">
    <property type="term" value="C:cytosol"/>
    <property type="evidence" value="ECO:0007669"/>
    <property type="project" value="TreeGrafter"/>
</dbReference>
<dbReference type="EMBL" id="KQ243518">
    <property type="protein sequence ID" value="KNC75618.1"/>
    <property type="molecule type" value="Genomic_DNA"/>
</dbReference>
<feature type="compositionally biased region" description="Acidic residues" evidence="13">
    <location>
        <begin position="450"/>
        <end position="469"/>
    </location>
</feature>
<evidence type="ECO:0000313" key="15">
    <source>
        <dbReference type="EMBL" id="KNC75618.1"/>
    </source>
</evidence>
<dbReference type="GO" id="GO:0005524">
    <property type="term" value="F:ATP binding"/>
    <property type="evidence" value="ECO:0007669"/>
    <property type="project" value="UniProtKB-KW"/>
</dbReference>
<dbReference type="GO" id="GO:0005634">
    <property type="term" value="C:nucleus"/>
    <property type="evidence" value="ECO:0007669"/>
    <property type="project" value="TreeGrafter"/>
</dbReference>